<accession>A0AC34QI26</accession>
<name>A0AC34QI26_9BILA</name>
<organism evidence="1 2">
    <name type="scientific">Panagrolaimus sp. JU765</name>
    <dbReference type="NCBI Taxonomy" id="591449"/>
    <lineage>
        <taxon>Eukaryota</taxon>
        <taxon>Metazoa</taxon>
        <taxon>Ecdysozoa</taxon>
        <taxon>Nematoda</taxon>
        <taxon>Chromadorea</taxon>
        <taxon>Rhabditida</taxon>
        <taxon>Tylenchina</taxon>
        <taxon>Panagrolaimomorpha</taxon>
        <taxon>Panagrolaimoidea</taxon>
        <taxon>Panagrolaimidae</taxon>
        <taxon>Panagrolaimus</taxon>
    </lineage>
</organism>
<proteinExistence type="predicted"/>
<reference evidence="2" key="1">
    <citation type="submission" date="2022-11" db="UniProtKB">
        <authorList>
            <consortium name="WormBaseParasite"/>
        </authorList>
    </citation>
    <scope>IDENTIFICATION</scope>
</reference>
<protein>
    <submittedName>
        <fullName evidence="2">RNA helicase</fullName>
    </submittedName>
</protein>
<evidence type="ECO:0000313" key="1">
    <source>
        <dbReference type="Proteomes" id="UP000887576"/>
    </source>
</evidence>
<dbReference type="Proteomes" id="UP000887576">
    <property type="component" value="Unplaced"/>
</dbReference>
<dbReference type="WBParaSite" id="JU765_v2.g16648.t1">
    <property type="protein sequence ID" value="JU765_v2.g16648.t1"/>
    <property type="gene ID" value="JU765_v2.g16648"/>
</dbReference>
<evidence type="ECO:0000313" key="2">
    <source>
        <dbReference type="WBParaSite" id="JU765_v2.g16648.t1"/>
    </source>
</evidence>
<sequence length="1270" mass="142635">MSEDIKTTLYAVLGKKKIGVPQYSVQEEKRGNRSSFKCELRVPGFPYIGLGSSGSKKDSMSNAARDFAYWMLREELAKPHDFPQLNEGAMEVDSGYQQEPLWGATASFVPVNNSAMDHATNESYIGEMVPRIEFVRREKTEHEYYLDEKAAEVAKSEEVDRSATMHGGWTVENCKKGLNEYCQKAKLPLPDYSIRQADSVGISNFVAEYQLFAEGKRVIARGEASQKKMAEAFCALQIIRQLYHMKIVGPAVVNGTKKKLENMPALTVAIDPKISDRIANYLKDVGVEPVQNFNDAAPDAPRSLILDQKLEVFEESPPTGSVPISWSPPVANWNAWRGRNIDEAPWARLSLERISQQLLTDEQLKNIPPNIRRVREDLPVYQIRNEIVNTIEQNPVVLIKGATGCGKSTQVVQYLMEDFINAGKGANFNCFVSQPRRISAITLAERVAEERGELLNSASCSVGYSVRFESVMPRPYGAVMFVTVGVLLRKLESGLRGISHVIIDEIHERDIDTDFLLIIMKELILNNPKLRIILMSATINTTMFTDYFNTAAVVEMPDRAHDVQTFWLEDAINFLGYTPPPPKEKKKKKKKVTKENEDDDEIGTCDTSASTFVEPIDSSYSNSVYEALQQMNEAEIPLDLIECLLVDIQLKGAPGAVLVFLPGWNVISTMLAKLEDHPIFGDQNKCLVLPLHSQLTSKDQHRVFNPVPPTIRKIILSTNIAETSITINDVVYVIDSCRAREKLYSSRNNMTHFATLWASRNSLVQRRGRAGRVKKGFCFHLCTKRRFDMLEEHSTPEMLRAPLHDTALMIKLLQLGAIYDFLEKAIQPPPLDNVVEAELVLKEINAFDNQNELTPLGKILAKLPISPIYGKIIIMASAFGLGNLMCSLAAGISFHSPYVQKERFHSKLSYQHRKFAGRYLSDHVALVSVNQVYREQAEVAAALASTFCTQNYLNSNILTTSDDARKQLKMLLISCGFPSECFHEKNIDVNNGDDMIPLFLSLVTYACYPNVGYNHQKRIVFTLERTKALLNKMSVCVPFDNNRPIEFDSPIVTFTEKLRTSVINCHQISSITPLQLLLFGSKRVEAISANEVLLDDMIPLKMPAQVAANIVALRPCFEALIVKVAKNPAILMQKTDLDHELVDLLKILSAEETWKGSTAIPVDRTLPPSAPNYPTTQFYRSGPIRDYVPNNRPAYNRAPYNRDSSRGRYSGAYSGNANYSYQSRAQSSYNNRNTPGFGPGFGNTNQDFTDDTPFLPPPPNQRLSFRREPM</sequence>